<proteinExistence type="predicted"/>
<organism evidence="1 2">
    <name type="scientific">Mycolicibacterium mucogenicum</name>
    <name type="common">Mycobacterium mucogenicum</name>
    <dbReference type="NCBI Taxonomy" id="56689"/>
    <lineage>
        <taxon>Bacteria</taxon>
        <taxon>Bacillati</taxon>
        <taxon>Actinomycetota</taxon>
        <taxon>Actinomycetes</taxon>
        <taxon>Mycobacteriales</taxon>
        <taxon>Mycobacteriaceae</taxon>
        <taxon>Mycolicibacterium</taxon>
    </lineage>
</organism>
<dbReference type="AlphaFoldDB" id="A0A1A0MIX5"/>
<evidence type="ECO:0000313" key="1">
    <source>
        <dbReference type="EMBL" id="OBA84733.1"/>
    </source>
</evidence>
<accession>A0A1A0MIX5</accession>
<gene>
    <name evidence="1" type="ORF">A5642_25705</name>
</gene>
<sequence length="309" mass="33580">MNRPFLGSAAVQTGLLTRQALRTGYRAVYRGVYLANEVALTARLRAEAAWLFAGPDAVVCGLSAAAVYGTEWLDADAPAEVVRSNRHSPAGLTVHSYALAPDDVCMAGGMRVTSAARTAFDLGRLLPENQAIPTLDALLNVTGLDPAHVWALAEANRGIRGVDRLRIALGQADGGSESPLQTQTRLLLRRTGIPGLRTQIPFYDEWGLVCTRAALGWPRWQVAVECDEDADMPGYREWVHSHTAELESRGWSVIWVTKSTAEGRGSPGTVVLRAQEKLWAAQRRRASRAVRVPRSGDADFVRSRARSAD</sequence>
<name>A0A1A0MIX5_MYCMU</name>
<dbReference type="RefSeq" id="WP_064859851.1">
    <property type="nucleotide sequence ID" value="NZ_LSKA01000152.1"/>
</dbReference>
<evidence type="ECO:0008006" key="3">
    <source>
        <dbReference type="Google" id="ProtNLM"/>
    </source>
</evidence>
<comment type="caution">
    <text evidence="1">The sequence shown here is derived from an EMBL/GenBank/DDBJ whole genome shotgun (WGS) entry which is preliminary data.</text>
</comment>
<evidence type="ECO:0000313" key="2">
    <source>
        <dbReference type="Proteomes" id="UP000093962"/>
    </source>
</evidence>
<dbReference type="EMBL" id="LZSF01000195">
    <property type="protein sequence ID" value="OBA84733.1"/>
    <property type="molecule type" value="Genomic_DNA"/>
</dbReference>
<reference evidence="1 2" key="1">
    <citation type="submission" date="2016-06" db="EMBL/GenBank/DDBJ databases">
        <authorList>
            <person name="Kjaerup R.B."/>
            <person name="Dalgaard T.S."/>
            <person name="Juul-Madsen H.R."/>
        </authorList>
    </citation>
    <scope>NUCLEOTIDE SEQUENCE [LARGE SCALE GENOMIC DNA]</scope>
    <source>
        <strain evidence="1 2">1199456.5</strain>
    </source>
</reference>
<dbReference type="Proteomes" id="UP000093962">
    <property type="component" value="Unassembled WGS sequence"/>
</dbReference>
<protein>
    <recommendedName>
        <fullName evidence="3">DUF559 domain-containing protein</fullName>
    </recommendedName>
</protein>